<comment type="catalytic activity">
    <reaction evidence="10">
        <text>aceneuramate = aldehydo-N-acetyl-D-mannosamine + pyruvate</text>
        <dbReference type="Rhea" id="RHEA:23296"/>
        <dbReference type="ChEBI" id="CHEBI:15361"/>
        <dbReference type="ChEBI" id="CHEBI:17122"/>
        <dbReference type="ChEBI" id="CHEBI:173083"/>
        <dbReference type="EC" id="4.1.3.3"/>
    </reaction>
</comment>
<dbReference type="CDD" id="cd00408">
    <property type="entry name" value="DHDPS-like"/>
    <property type="match status" value="1"/>
</dbReference>
<dbReference type="Gene3D" id="3.20.20.70">
    <property type="entry name" value="Aldolase class I"/>
    <property type="match status" value="1"/>
</dbReference>
<dbReference type="InterPro" id="IPR013785">
    <property type="entry name" value="Aldolase_TIM"/>
</dbReference>
<evidence type="ECO:0000256" key="11">
    <source>
        <dbReference type="PIRNR" id="PIRNR001365"/>
    </source>
</evidence>
<keyword evidence="9" id="KW-0119">Carbohydrate metabolism</keyword>
<evidence type="ECO:0000256" key="1">
    <source>
        <dbReference type="ARBA" id="ARBA00004496"/>
    </source>
</evidence>
<feature type="active site" description="Proton donor/acceptor" evidence="12">
    <location>
        <position position="141"/>
    </location>
</feature>
<evidence type="ECO:0000256" key="4">
    <source>
        <dbReference type="ARBA" id="ARBA00011881"/>
    </source>
</evidence>
<comment type="similarity">
    <text evidence="3">Belongs to the DapA family. NanA subfamily.</text>
</comment>
<reference evidence="15" key="1">
    <citation type="submission" date="2025-08" db="UniProtKB">
        <authorList>
            <consortium name="RefSeq"/>
        </authorList>
    </citation>
    <scope>IDENTIFICATION</scope>
    <source>
        <tissue evidence="15">Whole larvae</tissue>
    </source>
</reference>
<dbReference type="GeneID" id="113519674"/>
<comment type="pathway">
    <text evidence="2">Amino-sugar metabolism; N-acetylneuraminate degradation.</text>
</comment>
<dbReference type="PRINTS" id="PR00146">
    <property type="entry name" value="DHPICSNTHASE"/>
</dbReference>
<feature type="active site" description="Schiff-base intermediate with substrate" evidence="12">
    <location>
        <position position="171"/>
    </location>
</feature>
<dbReference type="RefSeq" id="XP_026760637.2">
    <property type="nucleotide sequence ID" value="XM_026904836.3"/>
</dbReference>
<sequence length="304" mass="33188">MVVELRDRGFIPPVFTPFNDDLTINYSLIPKYAKYLADNGAKTVLVGGTTGEHMALSVADRKRIVDTWIKEGSKVGLRISAQVGGAPAADVLELASYFEKSGVTFLLVLPELYFKPTTVEGLVSYVELVAKAAPSLPILYYHIPKNTNLVFNMPEFIRQATARIPNFRGIKFTSYDLMEGAQALRASRPDQEVFLGPDSLIAPAALLGITSNIGTAFNLFPQLEHELLAAVQNNNVARARELQEKLSVAIEAHACEGPWVPVMKAGMEIVTGLKFGPPALPQKPISAESRQRITTKLRGLGLLK</sequence>
<comment type="subunit">
    <text evidence="4">Homotetramer.</text>
</comment>
<dbReference type="AlphaFoldDB" id="A0A6J1X3S6"/>
<dbReference type="SMART" id="SM01130">
    <property type="entry name" value="DHDPS"/>
    <property type="match status" value="1"/>
</dbReference>
<dbReference type="EC" id="4.1.3.3" evidence="5"/>
<evidence type="ECO:0000256" key="9">
    <source>
        <dbReference type="ARBA" id="ARBA00023277"/>
    </source>
</evidence>
<evidence type="ECO:0000256" key="12">
    <source>
        <dbReference type="PIRSR" id="PIRSR001365-1"/>
    </source>
</evidence>
<name>A0A6J1X3S6_GALME</name>
<dbReference type="PANTHER" id="PTHR12128:SF21">
    <property type="entry name" value="N-ACETYLNEURAMINATE LYASE"/>
    <property type="match status" value="1"/>
</dbReference>
<keyword evidence="8" id="KW-0704">Schiff base</keyword>
<feature type="binding site" evidence="13">
    <location>
        <position position="50"/>
    </location>
    <ligand>
        <name>pyruvate</name>
        <dbReference type="ChEBI" id="CHEBI:15361"/>
    </ligand>
</feature>
<dbReference type="KEGG" id="gmw:113519674"/>
<accession>A0A6J1X3S6</accession>
<dbReference type="PANTHER" id="PTHR12128">
    <property type="entry name" value="DIHYDRODIPICOLINATE SYNTHASE"/>
    <property type="match status" value="1"/>
</dbReference>
<organism evidence="14 15">
    <name type="scientific">Galleria mellonella</name>
    <name type="common">Greater wax moth</name>
    <dbReference type="NCBI Taxonomy" id="7137"/>
    <lineage>
        <taxon>Eukaryota</taxon>
        <taxon>Metazoa</taxon>
        <taxon>Ecdysozoa</taxon>
        <taxon>Arthropoda</taxon>
        <taxon>Hexapoda</taxon>
        <taxon>Insecta</taxon>
        <taxon>Pterygota</taxon>
        <taxon>Neoptera</taxon>
        <taxon>Endopterygota</taxon>
        <taxon>Lepidoptera</taxon>
        <taxon>Glossata</taxon>
        <taxon>Ditrysia</taxon>
        <taxon>Pyraloidea</taxon>
        <taxon>Pyralidae</taxon>
        <taxon>Galleriinae</taxon>
        <taxon>Galleria</taxon>
    </lineage>
</organism>
<dbReference type="InterPro" id="IPR002220">
    <property type="entry name" value="DapA-like"/>
</dbReference>
<gene>
    <name evidence="15" type="primary">LOC113519674</name>
</gene>
<evidence type="ECO:0000256" key="10">
    <source>
        <dbReference type="ARBA" id="ARBA00044906"/>
    </source>
</evidence>
<evidence type="ECO:0000256" key="7">
    <source>
        <dbReference type="ARBA" id="ARBA00023239"/>
    </source>
</evidence>
<comment type="subcellular location">
    <subcellularLocation>
        <location evidence="1">Cytoplasm</location>
    </subcellularLocation>
</comment>
<dbReference type="SUPFAM" id="SSF51569">
    <property type="entry name" value="Aldolase"/>
    <property type="match status" value="1"/>
</dbReference>
<evidence type="ECO:0000256" key="3">
    <source>
        <dbReference type="ARBA" id="ARBA00006324"/>
    </source>
</evidence>
<proteinExistence type="inferred from homology"/>
<dbReference type="GO" id="GO:0005737">
    <property type="term" value="C:cytoplasm"/>
    <property type="evidence" value="ECO:0007669"/>
    <property type="project" value="UniProtKB-SubCell"/>
</dbReference>
<evidence type="ECO:0000313" key="15">
    <source>
        <dbReference type="RefSeq" id="XP_026760637.2"/>
    </source>
</evidence>
<feature type="binding site" evidence="13">
    <location>
        <position position="213"/>
    </location>
    <ligand>
        <name>pyruvate</name>
        <dbReference type="ChEBI" id="CHEBI:15361"/>
    </ligand>
</feature>
<protein>
    <recommendedName>
        <fullName evidence="5">N-acetylneuraminate lyase</fullName>
        <ecNumber evidence="5">4.1.3.3</ecNumber>
    </recommendedName>
</protein>
<dbReference type="InParanoid" id="A0A6J1X3S6"/>
<dbReference type="Pfam" id="PF00701">
    <property type="entry name" value="DHDPS"/>
    <property type="match status" value="1"/>
</dbReference>
<evidence type="ECO:0000256" key="2">
    <source>
        <dbReference type="ARBA" id="ARBA00004878"/>
    </source>
</evidence>
<keyword evidence="14" id="KW-1185">Reference proteome</keyword>
<dbReference type="Proteomes" id="UP001652740">
    <property type="component" value="Unplaced"/>
</dbReference>
<dbReference type="PIRSF" id="PIRSF001365">
    <property type="entry name" value="DHDPS"/>
    <property type="match status" value="1"/>
</dbReference>
<evidence type="ECO:0000313" key="14">
    <source>
        <dbReference type="Proteomes" id="UP001652740"/>
    </source>
</evidence>
<keyword evidence="6" id="KW-0963">Cytoplasm</keyword>
<dbReference type="GO" id="GO:0008747">
    <property type="term" value="F:N-acetylneuraminate lyase activity"/>
    <property type="evidence" value="ECO:0007669"/>
    <property type="project" value="UniProtKB-EC"/>
</dbReference>
<evidence type="ECO:0000256" key="5">
    <source>
        <dbReference type="ARBA" id="ARBA00012911"/>
    </source>
</evidence>
<keyword evidence="7 11" id="KW-0456">Lyase</keyword>
<evidence type="ECO:0000256" key="8">
    <source>
        <dbReference type="ARBA" id="ARBA00023270"/>
    </source>
</evidence>
<evidence type="ECO:0000256" key="13">
    <source>
        <dbReference type="PIRSR" id="PIRSR001365-2"/>
    </source>
</evidence>
<evidence type="ECO:0000256" key="6">
    <source>
        <dbReference type="ARBA" id="ARBA00022490"/>
    </source>
</evidence>